<protein>
    <submittedName>
        <fullName evidence="1">Uncharacterized protein</fullName>
    </submittedName>
</protein>
<dbReference type="Pfam" id="PF04749">
    <property type="entry name" value="PLAC8"/>
    <property type="match status" value="1"/>
</dbReference>
<keyword evidence="2" id="KW-1185">Reference proteome</keyword>
<sequence length="128" mass="14654">LEEFSSPLNRTKTSYTNGRVDQCGCFQDLTSCMNKSSTCWFLAGCWAEVVDKQATCFVFCCNQSLTGCGFLYTCGYRSRVRQTYSLPEPPYVVCCTYCWCLPRSSCQEYRELKHRGVDPAQVEDHDQD</sequence>
<gene>
    <name evidence="1" type="ORF">MARPO_0175s0012</name>
</gene>
<organism evidence="1 2">
    <name type="scientific">Marchantia polymorpha</name>
    <name type="common">Common liverwort</name>
    <name type="synonym">Marchantia aquatica</name>
    <dbReference type="NCBI Taxonomy" id="3197"/>
    <lineage>
        <taxon>Eukaryota</taxon>
        <taxon>Viridiplantae</taxon>
        <taxon>Streptophyta</taxon>
        <taxon>Embryophyta</taxon>
        <taxon>Marchantiophyta</taxon>
        <taxon>Marchantiopsida</taxon>
        <taxon>Marchantiidae</taxon>
        <taxon>Marchantiales</taxon>
        <taxon>Marchantiaceae</taxon>
        <taxon>Marchantia</taxon>
    </lineage>
</organism>
<name>A0A2R6W2H6_MARPO</name>
<accession>A0A2R6W2H6</accession>
<feature type="non-terminal residue" evidence="1">
    <location>
        <position position="1"/>
    </location>
</feature>
<dbReference type="Proteomes" id="UP000244005">
    <property type="component" value="Unassembled WGS sequence"/>
</dbReference>
<dbReference type="OrthoDB" id="1045822at2759"/>
<evidence type="ECO:0000313" key="2">
    <source>
        <dbReference type="Proteomes" id="UP000244005"/>
    </source>
</evidence>
<evidence type="ECO:0000313" key="1">
    <source>
        <dbReference type="EMBL" id="PTQ28050.1"/>
    </source>
</evidence>
<proteinExistence type="predicted"/>
<dbReference type="NCBIfam" id="TIGR01571">
    <property type="entry name" value="A_thal_Cys_rich"/>
    <property type="match status" value="1"/>
</dbReference>
<reference evidence="2" key="1">
    <citation type="journal article" date="2017" name="Cell">
        <title>Insights into land plant evolution garnered from the Marchantia polymorpha genome.</title>
        <authorList>
            <person name="Bowman J.L."/>
            <person name="Kohchi T."/>
            <person name="Yamato K.T."/>
            <person name="Jenkins J."/>
            <person name="Shu S."/>
            <person name="Ishizaki K."/>
            <person name="Yamaoka S."/>
            <person name="Nishihama R."/>
            <person name="Nakamura Y."/>
            <person name="Berger F."/>
            <person name="Adam C."/>
            <person name="Aki S.S."/>
            <person name="Althoff F."/>
            <person name="Araki T."/>
            <person name="Arteaga-Vazquez M.A."/>
            <person name="Balasubrmanian S."/>
            <person name="Barry K."/>
            <person name="Bauer D."/>
            <person name="Boehm C.R."/>
            <person name="Briginshaw L."/>
            <person name="Caballero-Perez J."/>
            <person name="Catarino B."/>
            <person name="Chen F."/>
            <person name="Chiyoda S."/>
            <person name="Chovatia M."/>
            <person name="Davies K.M."/>
            <person name="Delmans M."/>
            <person name="Demura T."/>
            <person name="Dierschke T."/>
            <person name="Dolan L."/>
            <person name="Dorantes-Acosta A.E."/>
            <person name="Eklund D.M."/>
            <person name="Florent S.N."/>
            <person name="Flores-Sandoval E."/>
            <person name="Fujiyama A."/>
            <person name="Fukuzawa H."/>
            <person name="Galik B."/>
            <person name="Grimanelli D."/>
            <person name="Grimwood J."/>
            <person name="Grossniklaus U."/>
            <person name="Hamada T."/>
            <person name="Haseloff J."/>
            <person name="Hetherington A.J."/>
            <person name="Higo A."/>
            <person name="Hirakawa Y."/>
            <person name="Hundley H.N."/>
            <person name="Ikeda Y."/>
            <person name="Inoue K."/>
            <person name="Inoue S.I."/>
            <person name="Ishida S."/>
            <person name="Jia Q."/>
            <person name="Kakita M."/>
            <person name="Kanazawa T."/>
            <person name="Kawai Y."/>
            <person name="Kawashima T."/>
            <person name="Kennedy M."/>
            <person name="Kinose K."/>
            <person name="Kinoshita T."/>
            <person name="Kohara Y."/>
            <person name="Koide E."/>
            <person name="Komatsu K."/>
            <person name="Kopischke S."/>
            <person name="Kubo M."/>
            <person name="Kyozuka J."/>
            <person name="Lagercrantz U."/>
            <person name="Lin S.S."/>
            <person name="Lindquist E."/>
            <person name="Lipzen A.M."/>
            <person name="Lu C.W."/>
            <person name="De Luna E."/>
            <person name="Martienssen R.A."/>
            <person name="Minamino N."/>
            <person name="Mizutani M."/>
            <person name="Mizutani M."/>
            <person name="Mochizuki N."/>
            <person name="Monte I."/>
            <person name="Mosher R."/>
            <person name="Nagasaki H."/>
            <person name="Nakagami H."/>
            <person name="Naramoto S."/>
            <person name="Nishitani K."/>
            <person name="Ohtani M."/>
            <person name="Okamoto T."/>
            <person name="Okumura M."/>
            <person name="Phillips J."/>
            <person name="Pollak B."/>
            <person name="Reinders A."/>
            <person name="Rovekamp M."/>
            <person name="Sano R."/>
            <person name="Sawa S."/>
            <person name="Schmid M.W."/>
            <person name="Shirakawa M."/>
            <person name="Solano R."/>
            <person name="Spunde A."/>
            <person name="Suetsugu N."/>
            <person name="Sugano S."/>
            <person name="Sugiyama A."/>
            <person name="Sun R."/>
            <person name="Suzuki Y."/>
            <person name="Takenaka M."/>
            <person name="Takezawa D."/>
            <person name="Tomogane H."/>
            <person name="Tsuzuki M."/>
            <person name="Ueda T."/>
            <person name="Umeda M."/>
            <person name="Ward J.M."/>
            <person name="Watanabe Y."/>
            <person name="Yazaki K."/>
            <person name="Yokoyama R."/>
            <person name="Yoshitake Y."/>
            <person name="Yotsui I."/>
            <person name="Zachgo S."/>
            <person name="Schmutz J."/>
        </authorList>
    </citation>
    <scope>NUCLEOTIDE SEQUENCE [LARGE SCALE GENOMIC DNA]</scope>
    <source>
        <strain evidence="2">Tak-1</strain>
    </source>
</reference>
<dbReference type="EMBL" id="KZ772844">
    <property type="protein sequence ID" value="PTQ28050.1"/>
    <property type="molecule type" value="Genomic_DNA"/>
</dbReference>
<dbReference type="PANTHER" id="PTHR15907">
    <property type="entry name" value="DUF614 FAMILY PROTEIN-RELATED"/>
    <property type="match status" value="1"/>
</dbReference>
<dbReference type="InterPro" id="IPR006461">
    <property type="entry name" value="PLAC_motif_containing"/>
</dbReference>
<dbReference type="AlphaFoldDB" id="A0A2R6W2H6"/>